<keyword evidence="3" id="KW-1185">Reference proteome</keyword>
<proteinExistence type="predicted"/>
<gene>
    <name evidence="2" type="ORF">EVAR_101825_1</name>
</gene>
<feature type="compositionally biased region" description="Basic residues" evidence="1">
    <location>
        <begin position="72"/>
        <end position="82"/>
    </location>
</feature>
<feature type="compositionally biased region" description="Low complexity" evidence="1">
    <location>
        <begin position="83"/>
        <end position="100"/>
    </location>
</feature>
<organism evidence="2 3">
    <name type="scientific">Eumeta variegata</name>
    <name type="common">Bagworm moth</name>
    <name type="synonym">Eumeta japonica</name>
    <dbReference type="NCBI Taxonomy" id="151549"/>
    <lineage>
        <taxon>Eukaryota</taxon>
        <taxon>Metazoa</taxon>
        <taxon>Ecdysozoa</taxon>
        <taxon>Arthropoda</taxon>
        <taxon>Hexapoda</taxon>
        <taxon>Insecta</taxon>
        <taxon>Pterygota</taxon>
        <taxon>Neoptera</taxon>
        <taxon>Endopterygota</taxon>
        <taxon>Lepidoptera</taxon>
        <taxon>Glossata</taxon>
        <taxon>Ditrysia</taxon>
        <taxon>Tineoidea</taxon>
        <taxon>Psychidae</taxon>
        <taxon>Oiketicinae</taxon>
        <taxon>Eumeta</taxon>
    </lineage>
</organism>
<feature type="region of interest" description="Disordered" evidence="1">
    <location>
        <begin position="42"/>
        <end position="136"/>
    </location>
</feature>
<feature type="compositionally biased region" description="Polar residues" evidence="1">
    <location>
        <begin position="101"/>
        <end position="112"/>
    </location>
</feature>
<sequence>MEINTSCPKGAGEVPKGPVTRALIKDIVLKSLSEMGCECPESELEKFVRTATPVASRAATPASSANSSRSHSPAKGKKKGKRSASSSSEEQTTDSGSTSSAQTTSLVPSPTHGTLWGFSLCQREEQKGSPQNGQEN</sequence>
<evidence type="ECO:0000256" key="1">
    <source>
        <dbReference type="SAM" id="MobiDB-lite"/>
    </source>
</evidence>
<dbReference type="EMBL" id="BGZK01000010">
    <property type="protein sequence ID" value="GBP03480.1"/>
    <property type="molecule type" value="Genomic_DNA"/>
</dbReference>
<reference evidence="2 3" key="1">
    <citation type="journal article" date="2019" name="Commun. Biol.">
        <title>The bagworm genome reveals a unique fibroin gene that provides high tensile strength.</title>
        <authorList>
            <person name="Kono N."/>
            <person name="Nakamura H."/>
            <person name="Ohtoshi R."/>
            <person name="Tomita M."/>
            <person name="Numata K."/>
            <person name="Arakawa K."/>
        </authorList>
    </citation>
    <scope>NUCLEOTIDE SEQUENCE [LARGE SCALE GENOMIC DNA]</scope>
</reference>
<protein>
    <submittedName>
        <fullName evidence="2">Uncharacterized protein</fullName>
    </submittedName>
</protein>
<evidence type="ECO:0000313" key="3">
    <source>
        <dbReference type="Proteomes" id="UP000299102"/>
    </source>
</evidence>
<comment type="caution">
    <text evidence="2">The sequence shown here is derived from an EMBL/GenBank/DDBJ whole genome shotgun (WGS) entry which is preliminary data.</text>
</comment>
<dbReference type="Proteomes" id="UP000299102">
    <property type="component" value="Unassembled WGS sequence"/>
</dbReference>
<dbReference type="AlphaFoldDB" id="A0A4C1SQK1"/>
<accession>A0A4C1SQK1</accession>
<evidence type="ECO:0000313" key="2">
    <source>
        <dbReference type="EMBL" id="GBP03480.1"/>
    </source>
</evidence>
<feature type="compositionally biased region" description="Low complexity" evidence="1">
    <location>
        <begin position="49"/>
        <end position="71"/>
    </location>
</feature>
<name>A0A4C1SQK1_EUMVA</name>